<dbReference type="AlphaFoldDB" id="A0A2U1TIF1"/>
<dbReference type="Gene3D" id="3.40.50.300">
    <property type="entry name" value="P-loop containing nucleotide triphosphate hydrolases"/>
    <property type="match status" value="1"/>
</dbReference>
<sequence>MTETLHVRGVTKRYAHEGAASHEVLRGIDLTVEPGEFVSIV</sequence>
<protein>
    <submittedName>
        <fullName evidence="1">Sulfonate ABC transporter ATP-binding protein</fullName>
    </submittedName>
</protein>
<reference evidence="1 2" key="1">
    <citation type="submission" date="2018-04" db="EMBL/GenBank/DDBJ databases">
        <title>Brenneria corticis sp.nov.</title>
        <authorList>
            <person name="Li Y."/>
        </authorList>
    </citation>
    <scope>NUCLEOTIDE SEQUENCE [LARGE SCALE GENOMIC DNA]</scope>
    <source>
        <strain evidence="1 2">CFCC 11842</strain>
    </source>
</reference>
<dbReference type="GO" id="GO:0005524">
    <property type="term" value="F:ATP binding"/>
    <property type="evidence" value="ECO:0007669"/>
    <property type="project" value="UniProtKB-KW"/>
</dbReference>
<name>A0A2U1TIF1_9GAMM</name>
<accession>A0A2U1TIF1</accession>
<keyword evidence="2" id="KW-1185">Reference proteome</keyword>
<comment type="caution">
    <text evidence="1">The sequence shown here is derived from an EMBL/GenBank/DDBJ whole genome shotgun (WGS) entry which is preliminary data.</text>
</comment>
<evidence type="ECO:0000313" key="1">
    <source>
        <dbReference type="EMBL" id="PWC09188.1"/>
    </source>
</evidence>
<proteinExistence type="predicted"/>
<feature type="non-terminal residue" evidence="1">
    <location>
        <position position="41"/>
    </location>
</feature>
<dbReference type="Proteomes" id="UP000296159">
    <property type="component" value="Unassembled WGS sequence"/>
</dbReference>
<evidence type="ECO:0000313" key="2">
    <source>
        <dbReference type="Proteomes" id="UP000296159"/>
    </source>
</evidence>
<keyword evidence="1" id="KW-0547">Nucleotide-binding</keyword>
<dbReference type="InterPro" id="IPR027417">
    <property type="entry name" value="P-loop_NTPase"/>
</dbReference>
<organism evidence="1 2">
    <name type="scientific">Brenneria corticis</name>
    <dbReference type="NCBI Taxonomy" id="2173106"/>
    <lineage>
        <taxon>Bacteria</taxon>
        <taxon>Pseudomonadati</taxon>
        <taxon>Pseudomonadota</taxon>
        <taxon>Gammaproteobacteria</taxon>
        <taxon>Enterobacterales</taxon>
        <taxon>Pectobacteriaceae</taxon>
        <taxon>Brenneria</taxon>
    </lineage>
</organism>
<dbReference type="EMBL" id="QDKH01000097">
    <property type="protein sequence ID" value="PWC09188.1"/>
    <property type="molecule type" value="Genomic_DNA"/>
</dbReference>
<gene>
    <name evidence="1" type="ORF">DDT56_24435</name>
</gene>
<keyword evidence="1" id="KW-0067">ATP-binding</keyword>